<feature type="region of interest" description="Disordered" evidence="1">
    <location>
        <begin position="242"/>
        <end position="263"/>
    </location>
</feature>
<keyword evidence="2" id="KW-0472">Membrane</keyword>
<evidence type="ECO:0000313" key="3">
    <source>
        <dbReference type="EMBL" id="OAX81989.1"/>
    </source>
</evidence>
<accession>A0A1B7NYY5</accession>
<feature type="region of interest" description="Disordered" evidence="1">
    <location>
        <begin position="115"/>
        <end position="181"/>
    </location>
</feature>
<protein>
    <recommendedName>
        <fullName evidence="5">Mid2 domain-containing protein</fullName>
    </recommendedName>
</protein>
<dbReference type="EMBL" id="LGUA01000374">
    <property type="protein sequence ID" value="OAX81989.1"/>
    <property type="molecule type" value="Genomic_DNA"/>
</dbReference>
<evidence type="ECO:0008006" key="5">
    <source>
        <dbReference type="Google" id="ProtNLM"/>
    </source>
</evidence>
<reference evidence="3 4" key="1">
    <citation type="submission" date="2015-07" db="EMBL/GenBank/DDBJ databases">
        <title>Emmonsia species relationships and genome sequence.</title>
        <authorList>
            <person name="Cuomo C.A."/>
            <person name="Schwartz I.S."/>
            <person name="Kenyon C."/>
            <person name="de Hoog G.S."/>
            <person name="Govender N.P."/>
            <person name="Botha A."/>
            <person name="Moreno L."/>
            <person name="de Vries M."/>
            <person name="Munoz J.F."/>
            <person name="Stielow J.B."/>
        </authorList>
    </citation>
    <scope>NUCLEOTIDE SEQUENCE [LARGE SCALE GENOMIC DNA]</scope>
    <source>
        <strain evidence="3 4">CBS 136260</strain>
    </source>
</reference>
<dbReference type="STRING" id="1658172.A0A1B7NYY5"/>
<dbReference type="Proteomes" id="UP000091918">
    <property type="component" value="Unassembled WGS sequence"/>
</dbReference>
<evidence type="ECO:0000256" key="2">
    <source>
        <dbReference type="SAM" id="Phobius"/>
    </source>
</evidence>
<feature type="compositionally biased region" description="Low complexity" evidence="1">
    <location>
        <begin position="119"/>
        <end position="137"/>
    </location>
</feature>
<evidence type="ECO:0000256" key="1">
    <source>
        <dbReference type="SAM" id="MobiDB-lite"/>
    </source>
</evidence>
<gene>
    <name evidence="3" type="ORF">ACJ72_03665</name>
</gene>
<sequence>MSQNDGIKCYGSKGNIFNNNTKCPNSDSCCQTVEQCRPDRLCLSNKDLDILVRAPCSVYPWSNNCAKVCVEEDSSGFLPRVNICQDGSYCCVKDTACCVDKLGFFLNDDGTIKARANETTPDTTTKVPITTTPPSTTLDKQPTEAPTQASTNAPGPGFSQGPTTDSPTPTASAEVPPPASGGISQPAKFGVGFGVAFGGVLIIIIAYFAWRNRQRKNRLQINPAAYPTYGQKNKIGETAVELPTPQQGPLSELEGYYGEGHRG</sequence>
<feature type="compositionally biased region" description="Low complexity" evidence="1">
    <location>
        <begin position="162"/>
        <end position="173"/>
    </location>
</feature>
<evidence type="ECO:0000313" key="4">
    <source>
        <dbReference type="Proteomes" id="UP000091918"/>
    </source>
</evidence>
<comment type="caution">
    <text evidence="3">The sequence shown here is derived from an EMBL/GenBank/DDBJ whole genome shotgun (WGS) entry which is preliminary data.</text>
</comment>
<name>A0A1B7NYY5_9EURO</name>
<keyword evidence="2" id="KW-1133">Transmembrane helix</keyword>
<feature type="compositionally biased region" description="Polar residues" evidence="1">
    <location>
        <begin position="138"/>
        <end position="153"/>
    </location>
</feature>
<keyword evidence="4" id="KW-1185">Reference proteome</keyword>
<organism evidence="3 4">
    <name type="scientific">Emergomyces africanus</name>
    <dbReference type="NCBI Taxonomy" id="1955775"/>
    <lineage>
        <taxon>Eukaryota</taxon>
        <taxon>Fungi</taxon>
        <taxon>Dikarya</taxon>
        <taxon>Ascomycota</taxon>
        <taxon>Pezizomycotina</taxon>
        <taxon>Eurotiomycetes</taxon>
        <taxon>Eurotiomycetidae</taxon>
        <taxon>Onygenales</taxon>
        <taxon>Ajellomycetaceae</taxon>
        <taxon>Emergomyces</taxon>
    </lineage>
</organism>
<feature type="transmembrane region" description="Helical" evidence="2">
    <location>
        <begin position="189"/>
        <end position="210"/>
    </location>
</feature>
<dbReference type="AlphaFoldDB" id="A0A1B7NYY5"/>
<keyword evidence="2" id="KW-0812">Transmembrane</keyword>
<dbReference type="OrthoDB" id="5215637at2759"/>
<proteinExistence type="predicted"/>